<proteinExistence type="predicted"/>
<protein>
    <recommendedName>
        <fullName evidence="3">NADP-dependent oxidoreductase domain-containing protein</fullName>
    </recommendedName>
</protein>
<accession>A0ABP0P756</accession>
<sequence length="170" mass="19047">MLSYTWGYRIGDITDTLVQYCRECDVCLDVLLLHQSAQGEREGSSRGSSSIEEFKKAFGDRVVGIGKVVAMMAPWKDPFYIKRVWCDFEMYTATDLKQEVAIAMPPQEAEDFRESLLTGGVGEVWAALGAVKVEQAEASVPEDKERILKLIEEGPGFHHLNCRVAERLQG</sequence>
<evidence type="ECO:0000313" key="1">
    <source>
        <dbReference type="EMBL" id="CAK9071581.1"/>
    </source>
</evidence>
<dbReference type="Proteomes" id="UP001642464">
    <property type="component" value="Unassembled WGS sequence"/>
</dbReference>
<dbReference type="EMBL" id="CAXAMM010033558">
    <property type="protein sequence ID" value="CAK9071581.1"/>
    <property type="molecule type" value="Genomic_DNA"/>
</dbReference>
<reference evidence="1 2" key="1">
    <citation type="submission" date="2024-02" db="EMBL/GenBank/DDBJ databases">
        <authorList>
            <person name="Chen Y."/>
            <person name="Shah S."/>
            <person name="Dougan E. K."/>
            <person name="Thang M."/>
            <person name="Chan C."/>
        </authorList>
    </citation>
    <scope>NUCLEOTIDE SEQUENCE [LARGE SCALE GENOMIC DNA]</scope>
</reference>
<feature type="non-terminal residue" evidence="1">
    <location>
        <position position="170"/>
    </location>
</feature>
<organism evidence="1 2">
    <name type="scientific">Durusdinium trenchii</name>
    <dbReference type="NCBI Taxonomy" id="1381693"/>
    <lineage>
        <taxon>Eukaryota</taxon>
        <taxon>Sar</taxon>
        <taxon>Alveolata</taxon>
        <taxon>Dinophyceae</taxon>
        <taxon>Suessiales</taxon>
        <taxon>Symbiodiniaceae</taxon>
        <taxon>Durusdinium</taxon>
    </lineage>
</organism>
<gene>
    <name evidence="1" type="ORF">SCF082_LOCUS35387</name>
</gene>
<keyword evidence="2" id="KW-1185">Reference proteome</keyword>
<evidence type="ECO:0000313" key="2">
    <source>
        <dbReference type="Proteomes" id="UP001642464"/>
    </source>
</evidence>
<evidence type="ECO:0008006" key="3">
    <source>
        <dbReference type="Google" id="ProtNLM"/>
    </source>
</evidence>
<comment type="caution">
    <text evidence="1">The sequence shown here is derived from an EMBL/GenBank/DDBJ whole genome shotgun (WGS) entry which is preliminary data.</text>
</comment>
<name>A0ABP0P756_9DINO</name>